<dbReference type="KEGG" id="lrz:BJI69_13805"/>
<dbReference type="OrthoDB" id="8665493at2"/>
<dbReference type="AlphaFoldDB" id="A0A0G9HH66"/>
<dbReference type="STRING" id="1440763.BJI69_13805"/>
<organism evidence="1 2">
    <name type="scientific">Luteibacter rhizovicinus DSM 16549</name>
    <dbReference type="NCBI Taxonomy" id="1440763"/>
    <lineage>
        <taxon>Bacteria</taxon>
        <taxon>Pseudomonadati</taxon>
        <taxon>Pseudomonadota</taxon>
        <taxon>Gammaproteobacteria</taxon>
        <taxon>Lysobacterales</taxon>
        <taxon>Rhodanobacteraceae</taxon>
        <taxon>Luteibacter</taxon>
    </lineage>
</organism>
<dbReference type="PATRIC" id="fig|1440763.5.peg.3088"/>
<dbReference type="EMBL" id="CP017480">
    <property type="protein sequence ID" value="APG04861.1"/>
    <property type="molecule type" value="Genomic_DNA"/>
</dbReference>
<proteinExistence type="predicted"/>
<gene>
    <name evidence="1" type="ORF">BJI69_13805</name>
</gene>
<accession>A0A0G9HH66</accession>
<name>A0A0G9HH66_9GAMM</name>
<evidence type="ECO:0000313" key="2">
    <source>
        <dbReference type="Proteomes" id="UP000182987"/>
    </source>
</evidence>
<dbReference type="RefSeq" id="WP_052767024.1">
    <property type="nucleotide sequence ID" value="NZ_CP017480.1"/>
</dbReference>
<reference evidence="2" key="1">
    <citation type="submission" date="2016-09" db="EMBL/GenBank/DDBJ databases">
        <authorList>
            <person name="Lysoe E."/>
        </authorList>
    </citation>
    <scope>NUCLEOTIDE SEQUENCE [LARGE SCALE GENOMIC DNA]</scope>
    <source>
        <strain evidence="2">LJ96T</strain>
    </source>
</reference>
<evidence type="ECO:0000313" key="1">
    <source>
        <dbReference type="EMBL" id="APG04861.1"/>
    </source>
</evidence>
<sequence length="200" mass="20869">MTPPSRRPVLLPYMCIALLFATPSVFAAKKPDAGALQSLLQTSSPGSKVVCAKDTYGNAACTIDGDAVDVNDDCTSNMAFGGVAGPKGVKLEDGYKPGSSKPIAHVGQHQLLCIQATQRKEGTLVRALVKVVPTKTVKACKGNDSCKGADTPIDWKRPPSGTACTLKPDGHYAGDCATGWIDGKDIEEYSMGLNPEDTGA</sequence>
<protein>
    <submittedName>
        <fullName evidence="1">Uncharacterized protein</fullName>
    </submittedName>
</protein>
<dbReference type="Proteomes" id="UP000182987">
    <property type="component" value="Chromosome"/>
</dbReference>
<keyword evidence="2" id="KW-1185">Reference proteome</keyword>